<organism evidence="6">
    <name type="scientific">Arthrobacter sp. K5</name>
    <dbReference type="NCBI Taxonomy" id="2839623"/>
    <lineage>
        <taxon>Bacteria</taxon>
        <taxon>Bacillati</taxon>
        <taxon>Actinomycetota</taxon>
        <taxon>Actinomycetes</taxon>
        <taxon>Micrococcales</taxon>
        <taxon>Micrococcaceae</taxon>
        <taxon>Arthrobacter</taxon>
    </lineage>
</organism>
<evidence type="ECO:0000313" key="6">
    <source>
        <dbReference type="EMBL" id="XCH12270.1"/>
    </source>
</evidence>
<dbReference type="GO" id="GO:0010181">
    <property type="term" value="F:FMN binding"/>
    <property type="evidence" value="ECO:0007669"/>
    <property type="project" value="InterPro"/>
</dbReference>
<dbReference type="InterPro" id="IPR029039">
    <property type="entry name" value="Flavoprotein-like_sf"/>
</dbReference>
<evidence type="ECO:0000256" key="2">
    <source>
        <dbReference type="ARBA" id="ARBA00009942"/>
    </source>
</evidence>
<evidence type="ECO:0000256" key="1">
    <source>
        <dbReference type="ARBA" id="ARBA00003999"/>
    </source>
</evidence>
<accession>A0AAU8ERM5</accession>
<name>A0AAU8ERM5_9MICC</name>
<dbReference type="NCBIfam" id="TIGR00333">
    <property type="entry name" value="nrdI"/>
    <property type="match status" value="1"/>
</dbReference>
<dbReference type="PANTHER" id="PTHR37297">
    <property type="entry name" value="PROTEIN NRDI"/>
    <property type="match status" value="1"/>
</dbReference>
<dbReference type="InterPro" id="IPR004465">
    <property type="entry name" value="RNR_NrdI"/>
</dbReference>
<evidence type="ECO:0000256" key="3">
    <source>
        <dbReference type="ARBA" id="ARBA00020129"/>
    </source>
</evidence>
<feature type="region of interest" description="Disordered" evidence="5">
    <location>
        <begin position="1"/>
        <end position="27"/>
    </location>
</feature>
<dbReference type="PANTHER" id="PTHR37297:SF1">
    <property type="entry name" value="PROTEIN NRDI"/>
    <property type="match status" value="1"/>
</dbReference>
<dbReference type="HAMAP" id="MF_00128">
    <property type="entry name" value="NrdI"/>
    <property type="match status" value="1"/>
</dbReference>
<dbReference type="InterPro" id="IPR020852">
    <property type="entry name" value="RNR_Ib_NrdI_bac"/>
</dbReference>
<gene>
    <name evidence="4 6" type="primary">nrdI</name>
    <name evidence="6" type="ORF">ABRP34_04450</name>
</gene>
<comment type="similarity">
    <text evidence="2 4">Belongs to the NrdI family.</text>
</comment>
<dbReference type="Gene3D" id="3.40.50.360">
    <property type="match status" value="1"/>
</dbReference>
<evidence type="ECO:0000256" key="5">
    <source>
        <dbReference type="SAM" id="MobiDB-lite"/>
    </source>
</evidence>
<proteinExistence type="inferred from homology"/>
<comment type="function">
    <text evidence="1 4">Probably involved in ribonucleotide reductase function.</text>
</comment>
<dbReference type="RefSeq" id="WP_353712409.1">
    <property type="nucleotide sequence ID" value="NZ_CP159279.1"/>
</dbReference>
<dbReference type="SUPFAM" id="SSF52218">
    <property type="entry name" value="Flavoproteins"/>
    <property type="match status" value="1"/>
</dbReference>
<dbReference type="Pfam" id="PF07972">
    <property type="entry name" value="Flavodoxin_NdrI"/>
    <property type="match status" value="1"/>
</dbReference>
<dbReference type="AlphaFoldDB" id="A0AAU8ERM5"/>
<sequence>MAAPALADAPGAARAADTTPVSQTPPVNQTHSRLIYFSSASENTRRFIGKLGADAARIPLHAKDAPLVACEPFVLVVPTYGGTGGEGSVPKQVIRFLNNPENRRLIRGVIGAGNTNFGDNYCMAGDIIAAKCKVPHLYRFELMGTPEDVSRVQEGLEEFWTRLSQTQK</sequence>
<protein>
    <recommendedName>
        <fullName evidence="3 4">Protein NrdI</fullName>
    </recommendedName>
</protein>
<feature type="compositionally biased region" description="Low complexity" evidence="5">
    <location>
        <begin position="1"/>
        <end position="17"/>
    </location>
</feature>
<evidence type="ECO:0000256" key="4">
    <source>
        <dbReference type="HAMAP-Rule" id="MF_00128"/>
    </source>
</evidence>
<dbReference type="EMBL" id="CP159279">
    <property type="protein sequence ID" value="XCH12270.1"/>
    <property type="molecule type" value="Genomic_DNA"/>
</dbReference>
<reference evidence="6" key="1">
    <citation type="submission" date="2024-06" db="EMBL/GenBank/DDBJ databases">
        <title>Biodegradation of dimethachlon by Arthrobacter sp. K5: mechanistic insights and ecological implications.</title>
        <authorList>
            <person name="Hu S."/>
            <person name="Lu P."/>
        </authorList>
    </citation>
    <scope>NUCLEOTIDE SEQUENCE</scope>
    <source>
        <strain evidence="6">K5</strain>
    </source>
</reference>